<keyword evidence="2" id="KW-0274">FAD</keyword>
<keyword evidence="3" id="KW-0560">Oxidoreductase</keyword>
<evidence type="ECO:0000313" key="7">
    <source>
        <dbReference type="Proteomes" id="UP000315783"/>
    </source>
</evidence>
<evidence type="ECO:0000256" key="1">
    <source>
        <dbReference type="ARBA" id="ARBA00022630"/>
    </source>
</evidence>
<comment type="caution">
    <text evidence="6">The sequence shown here is derived from an EMBL/GenBank/DDBJ whole genome shotgun (WGS) entry which is preliminary data.</text>
</comment>
<dbReference type="EMBL" id="SPUK01000020">
    <property type="protein sequence ID" value="TQV91268.1"/>
    <property type="molecule type" value="Genomic_DNA"/>
</dbReference>
<dbReference type="PANTHER" id="PTHR46972">
    <property type="entry name" value="MONOOXYGENASE ASQM-RELATED"/>
    <property type="match status" value="1"/>
</dbReference>
<gene>
    <name evidence="6" type="ORF">IF1G_10149</name>
</gene>
<organism evidence="6 7">
    <name type="scientific">Cordyceps javanica</name>
    <dbReference type="NCBI Taxonomy" id="43265"/>
    <lineage>
        <taxon>Eukaryota</taxon>
        <taxon>Fungi</taxon>
        <taxon>Dikarya</taxon>
        <taxon>Ascomycota</taxon>
        <taxon>Pezizomycotina</taxon>
        <taxon>Sordariomycetes</taxon>
        <taxon>Hypocreomycetidae</taxon>
        <taxon>Hypocreales</taxon>
        <taxon>Cordycipitaceae</taxon>
        <taxon>Cordyceps</taxon>
    </lineage>
</organism>
<reference evidence="6 7" key="1">
    <citation type="journal article" date="2019" name="Appl. Microbiol. Biotechnol.">
        <title>Genome sequence of Isaria javanica and comparative genome analysis insights into family S53 peptidase evolution in fungal entomopathogens.</title>
        <authorList>
            <person name="Lin R."/>
            <person name="Zhang X."/>
            <person name="Xin B."/>
            <person name="Zou M."/>
            <person name="Gao Y."/>
            <person name="Qin F."/>
            <person name="Hu Q."/>
            <person name="Xie B."/>
            <person name="Cheng X."/>
        </authorList>
    </citation>
    <scope>NUCLEOTIDE SEQUENCE [LARGE SCALE GENOMIC DNA]</scope>
    <source>
        <strain evidence="6 7">IJ1G</strain>
    </source>
</reference>
<keyword evidence="4" id="KW-0503">Monooxygenase</keyword>
<feature type="domain" description="FAD-binding" evidence="5">
    <location>
        <begin position="7"/>
        <end position="348"/>
    </location>
</feature>
<evidence type="ECO:0000259" key="5">
    <source>
        <dbReference type="Pfam" id="PF01494"/>
    </source>
</evidence>
<accession>A0A545UP66</accession>
<dbReference type="Proteomes" id="UP000315783">
    <property type="component" value="Unassembled WGS sequence"/>
</dbReference>
<dbReference type="OrthoDB" id="4863483at2759"/>
<dbReference type="InterPro" id="IPR036188">
    <property type="entry name" value="FAD/NAD-bd_sf"/>
</dbReference>
<dbReference type="GO" id="GO:0071949">
    <property type="term" value="F:FAD binding"/>
    <property type="evidence" value="ECO:0007669"/>
    <property type="project" value="InterPro"/>
</dbReference>
<keyword evidence="7" id="KW-1185">Reference proteome</keyword>
<evidence type="ECO:0000256" key="3">
    <source>
        <dbReference type="ARBA" id="ARBA00023002"/>
    </source>
</evidence>
<proteinExistence type="predicted"/>
<dbReference type="PANTHER" id="PTHR46972:SF1">
    <property type="entry name" value="FAD DEPENDENT OXIDOREDUCTASE DOMAIN-CONTAINING PROTEIN"/>
    <property type="match status" value="1"/>
</dbReference>
<dbReference type="Gene3D" id="3.50.50.60">
    <property type="entry name" value="FAD/NAD(P)-binding domain"/>
    <property type="match status" value="1"/>
</dbReference>
<dbReference type="Pfam" id="PF01494">
    <property type="entry name" value="FAD_binding_3"/>
    <property type="match status" value="1"/>
</dbReference>
<dbReference type="InterPro" id="IPR002938">
    <property type="entry name" value="FAD-bd"/>
</dbReference>
<protein>
    <submittedName>
        <fullName evidence="6">Salicylate hydroxylase</fullName>
    </submittedName>
</protein>
<keyword evidence="1" id="KW-0285">Flavoprotein</keyword>
<sequence length="414" mass="44748">MNSSQPKIAIVGGGPGGLTLGVLLHQAGVPATIYELRQRPTEDELDLPSGSLDLHEESGLKAIQACGLSEPFAACTSDCSEAWKIINAAGVALYTSEGGSDRPEIARHQLMRLLLSKLPEDKVKWGCKITSAERVAKEKTKLGFGEDAEEVFDVVIGADGSWSRIRPLVSDARPQYTGLQNLTLTISNITERYPQLSQFCGDGTMCVLEDGNAIIMGQRGVKHSQRLYITIASAHEDFAEREKVHSLDADALYDYLAATDTLYKTFADLPKKLIKAACDDSTAPVNRGASTRYDLRPFYKLPIGHRWKHVPGVTVIGDAAHLMTPYAGEGVNLAMRDALDVAAAVAEAWQINHADVAAFQSALAPLLEAVEADMQSRAEEKAGETESNRQLIFSENAAEKFASVMRGHTGAPEP</sequence>
<evidence type="ECO:0000256" key="2">
    <source>
        <dbReference type="ARBA" id="ARBA00022827"/>
    </source>
</evidence>
<evidence type="ECO:0000313" key="6">
    <source>
        <dbReference type="EMBL" id="TQV91268.1"/>
    </source>
</evidence>
<dbReference type="AlphaFoldDB" id="A0A545UP66"/>
<dbReference type="GO" id="GO:0004497">
    <property type="term" value="F:monooxygenase activity"/>
    <property type="evidence" value="ECO:0007669"/>
    <property type="project" value="UniProtKB-KW"/>
</dbReference>
<dbReference type="SUPFAM" id="SSF51905">
    <property type="entry name" value="FAD/NAD(P)-binding domain"/>
    <property type="match status" value="1"/>
</dbReference>
<evidence type="ECO:0000256" key="4">
    <source>
        <dbReference type="ARBA" id="ARBA00023033"/>
    </source>
</evidence>
<dbReference type="STRING" id="43265.A0A545UP66"/>
<name>A0A545UP66_9HYPO</name>
<dbReference type="PRINTS" id="PR00420">
    <property type="entry name" value="RNGMNOXGNASE"/>
</dbReference>